<dbReference type="Proteomes" id="UP001057402">
    <property type="component" value="Chromosome 3"/>
</dbReference>
<protein>
    <submittedName>
        <fullName evidence="1">Uncharacterized protein</fullName>
    </submittedName>
</protein>
<evidence type="ECO:0000313" key="1">
    <source>
        <dbReference type="EMBL" id="KAI4381778.1"/>
    </source>
</evidence>
<comment type="caution">
    <text evidence="1">The sequence shown here is derived from an EMBL/GenBank/DDBJ whole genome shotgun (WGS) entry which is preliminary data.</text>
</comment>
<sequence length="279" mass="31036">MGIFSAENPWAFSFGLLGNVISFVVFLAPAPTFYRVCKKKTTEGFQSIPYVVALFSAMLWLYYASLKTNTFLLVTINSVGCFIESIYIALYLVYVPKRARMVVLRLIVLLDFGGFCSIVLLSQLFQKRSVQVQVLGWVCDAVAVSVFAAPLSVIRMVIRTKSVEFMPILLSVFLMLSAVTWLLYGISLKDIYIALPNVLGVIFAIAQIILYLIYRKPTKVITEGKVSTQAIVDTNSSGPQKQGVLDIESTGDHRAGNEDGQKEEQKQEECAEMKLQLDA</sequence>
<organism evidence="1 2">
    <name type="scientific">Melastoma candidum</name>
    <dbReference type="NCBI Taxonomy" id="119954"/>
    <lineage>
        <taxon>Eukaryota</taxon>
        <taxon>Viridiplantae</taxon>
        <taxon>Streptophyta</taxon>
        <taxon>Embryophyta</taxon>
        <taxon>Tracheophyta</taxon>
        <taxon>Spermatophyta</taxon>
        <taxon>Magnoliopsida</taxon>
        <taxon>eudicotyledons</taxon>
        <taxon>Gunneridae</taxon>
        <taxon>Pentapetalae</taxon>
        <taxon>rosids</taxon>
        <taxon>malvids</taxon>
        <taxon>Myrtales</taxon>
        <taxon>Melastomataceae</taxon>
        <taxon>Melastomatoideae</taxon>
        <taxon>Melastomateae</taxon>
        <taxon>Melastoma</taxon>
    </lineage>
</organism>
<reference evidence="2" key="1">
    <citation type="journal article" date="2023" name="Front. Plant Sci.">
        <title>Chromosomal-level genome assembly of Melastoma candidum provides insights into trichome evolution.</title>
        <authorList>
            <person name="Zhong Y."/>
            <person name="Wu W."/>
            <person name="Sun C."/>
            <person name="Zou P."/>
            <person name="Liu Y."/>
            <person name="Dai S."/>
            <person name="Zhou R."/>
        </authorList>
    </citation>
    <scope>NUCLEOTIDE SEQUENCE [LARGE SCALE GENOMIC DNA]</scope>
</reference>
<accession>A0ACB9RRY7</accession>
<proteinExistence type="predicted"/>
<keyword evidence="2" id="KW-1185">Reference proteome</keyword>
<evidence type="ECO:0000313" key="2">
    <source>
        <dbReference type="Proteomes" id="UP001057402"/>
    </source>
</evidence>
<gene>
    <name evidence="1" type="ORF">MLD38_007821</name>
</gene>
<name>A0ACB9RRY7_9MYRT</name>
<dbReference type="EMBL" id="CM042882">
    <property type="protein sequence ID" value="KAI4381778.1"/>
    <property type="molecule type" value="Genomic_DNA"/>
</dbReference>